<dbReference type="SUPFAM" id="SSF53850">
    <property type="entry name" value="Periplasmic binding protein-like II"/>
    <property type="match status" value="1"/>
</dbReference>
<comment type="similarity">
    <text evidence="1">Belongs to the LysR transcriptional regulatory family.</text>
</comment>
<dbReference type="PANTHER" id="PTHR30579:SF7">
    <property type="entry name" value="HTH-TYPE TRANSCRIPTIONAL REGULATOR LRHA-RELATED"/>
    <property type="match status" value="1"/>
</dbReference>
<evidence type="ECO:0000256" key="1">
    <source>
        <dbReference type="ARBA" id="ARBA00009437"/>
    </source>
</evidence>
<dbReference type="PANTHER" id="PTHR30579">
    <property type="entry name" value="TRANSCRIPTIONAL REGULATOR"/>
    <property type="match status" value="1"/>
</dbReference>
<keyword evidence="2" id="KW-0805">Transcription regulation</keyword>
<dbReference type="RefSeq" id="WP_377319082.1">
    <property type="nucleotide sequence ID" value="NZ_JBHUIY010000063.1"/>
</dbReference>
<dbReference type="InterPro" id="IPR005119">
    <property type="entry name" value="LysR_subst-bd"/>
</dbReference>
<evidence type="ECO:0000256" key="3">
    <source>
        <dbReference type="ARBA" id="ARBA00023125"/>
    </source>
</evidence>
<keyword evidence="7" id="KW-1185">Reference proteome</keyword>
<keyword evidence="3" id="KW-0238">DNA-binding</keyword>
<dbReference type="InterPro" id="IPR036388">
    <property type="entry name" value="WH-like_DNA-bd_sf"/>
</dbReference>
<dbReference type="InterPro" id="IPR036390">
    <property type="entry name" value="WH_DNA-bd_sf"/>
</dbReference>
<organism evidence="6 7">
    <name type="scientific">Phaeospirillum tilakii</name>
    <dbReference type="NCBI Taxonomy" id="741673"/>
    <lineage>
        <taxon>Bacteria</taxon>
        <taxon>Pseudomonadati</taxon>
        <taxon>Pseudomonadota</taxon>
        <taxon>Alphaproteobacteria</taxon>
        <taxon>Rhodospirillales</taxon>
        <taxon>Rhodospirillaceae</taxon>
        <taxon>Phaeospirillum</taxon>
    </lineage>
</organism>
<reference evidence="7" key="1">
    <citation type="journal article" date="2019" name="Int. J. Syst. Evol. Microbiol.">
        <title>The Global Catalogue of Microorganisms (GCM) 10K type strain sequencing project: providing services to taxonomists for standard genome sequencing and annotation.</title>
        <authorList>
            <consortium name="The Broad Institute Genomics Platform"/>
            <consortium name="The Broad Institute Genome Sequencing Center for Infectious Disease"/>
            <person name="Wu L."/>
            <person name="Ma J."/>
        </authorList>
    </citation>
    <scope>NUCLEOTIDE SEQUENCE [LARGE SCALE GENOMIC DNA]</scope>
    <source>
        <strain evidence="7">KCTC 15012</strain>
    </source>
</reference>
<dbReference type="Proteomes" id="UP001597296">
    <property type="component" value="Unassembled WGS sequence"/>
</dbReference>
<dbReference type="Gene3D" id="3.40.190.10">
    <property type="entry name" value="Periplasmic binding protein-like II"/>
    <property type="match status" value="2"/>
</dbReference>
<dbReference type="PROSITE" id="PS50931">
    <property type="entry name" value="HTH_LYSR"/>
    <property type="match status" value="1"/>
</dbReference>
<evidence type="ECO:0000256" key="2">
    <source>
        <dbReference type="ARBA" id="ARBA00023015"/>
    </source>
</evidence>
<proteinExistence type="inferred from homology"/>
<accession>A0ABW5CFH2</accession>
<sequence>MDALGERRITLDQLRAFVTVAECGGFQAAGDRLGRTQSAVTQSLGALEEGLGQRLLDRRRGHLLGLTEAGRRFLPAARASLAQLAEAVDALRRPDLRGRIALGVPDDFAIAELPRLISRCHALYPGLTVEVTSTLSATLATLLRQGALDLALLRTTAGVPLDLPEPGILLRVEPLYWVAHAPVPFTAPEPLPLCLYPDGCAYRAAGLAALAAAGRPVRLVYVSAIDTNLHAAIAAGLGVGLLPASAIGPGLVRLGPDDGFPPLAPVELRLVRRATAPLVRAFADLLQTAPGLMRG</sequence>
<dbReference type="Pfam" id="PF03466">
    <property type="entry name" value="LysR_substrate"/>
    <property type="match status" value="1"/>
</dbReference>
<evidence type="ECO:0000256" key="4">
    <source>
        <dbReference type="ARBA" id="ARBA00023163"/>
    </source>
</evidence>
<dbReference type="Gene3D" id="1.10.10.10">
    <property type="entry name" value="Winged helix-like DNA-binding domain superfamily/Winged helix DNA-binding domain"/>
    <property type="match status" value="1"/>
</dbReference>
<keyword evidence="4" id="KW-0804">Transcription</keyword>
<dbReference type="Pfam" id="PF00126">
    <property type="entry name" value="HTH_1"/>
    <property type="match status" value="1"/>
</dbReference>
<name>A0ABW5CFH2_9PROT</name>
<feature type="domain" description="HTH lysR-type" evidence="5">
    <location>
        <begin position="9"/>
        <end position="66"/>
    </location>
</feature>
<dbReference type="InterPro" id="IPR000847">
    <property type="entry name" value="LysR_HTH_N"/>
</dbReference>
<evidence type="ECO:0000313" key="6">
    <source>
        <dbReference type="EMBL" id="MFD2235681.1"/>
    </source>
</evidence>
<comment type="caution">
    <text evidence="6">The sequence shown here is derived from an EMBL/GenBank/DDBJ whole genome shotgun (WGS) entry which is preliminary data.</text>
</comment>
<evidence type="ECO:0000259" key="5">
    <source>
        <dbReference type="PROSITE" id="PS50931"/>
    </source>
</evidence>
<dbReference type="SUPFAM" id="SSF46785">
    <property type="entry name" value="Winged helix' DNA-binding domain"/>
    <property type="match status" value="1"/>
</dbReference>
<protein>
    <submittedName>
        <fullName evidence="6">LysR family transcriptional regulator</fullName>
    </submittedName>
</protein>
<gene>
    <name evidence="6" type="ORF">ACFSNB_17930</name>
</gene>
<evidence type="ECO:0000313" key="7">
    <source>
        <dbReference type="Proteomes" id="UP001597296"/>
    </source>
</evidence>
<dbReference type="InterPro" id="IPR050176">
    <property type="entry name" value="LTTR"/>
</dbReference>
<dbReference type="EMBL" id="JBHUIY010000063">
    <property type="protein sequence ID" value="MFD2235681.1"/>
    <property type="molecule type" value="Genomic_DNA"/>
</dbReference>